<gene>
    <name evidence="7" type="ORF">FDQ92_00120</name>
    <name evidence="8" type="ORF">FDQ92_15055</name>
</gene>
<dbReference type="InterPro" id="IPR029044">
    <property type="entry name" value="Nucleotide-diphossugar_trans"/>
</dbReference>
<accession>A0A4P8KYZ5</accession>
<protein>
    <submittedName>
        <fullName evidence="7">Glycosyltransferase</fullName>
    </submittedName>
</protein>
<evidence type="ECO:0000256" key="1">
    <source>
        <dbReference type="ARBA" id="ARBA00001946"/>
    </source>
</evidence>
<dbReference type="EMBL" id="CP040098">
    <property type="protein sequence ID" value="QCQ23371.1"/>
    <property type="molecule type" value="Genomic_DNA"/>
</dbReference>
<dbReference type="KEGG" id="dax:FDQ92_15055"/>
<dbReference type="InterPro" id="IPR001173">
    <property type="entry name" value="Glyco_trans_2-like"/>
</dbReference>
<evidence type="ECO:0000256" key="5">
    <source>
        <dbReference type="ARBA" id="ARBA00022842"/>
    </source>
</evidence>
<dbReference type="OrthoDB" id="9759709at2"/>
<dbReference type="SUPFAM" id="SSF53448">
    <property type="entry name" value="Nucleotide-diphospho-sugar transferases"/>
    <property type="match status" value="1"/>
</dbReference>
<comment type="cofactor">
    <cofactor evidence="1">
        <name>Mg(2+)</name>
        <dbReference type="ChEBI" id="CHEBI:18420"/>
    </cofactor>
</comment>
<proteinExistence type="inferred from homology"/>
<dbReference type="PANTHER" id="PTHR48090">
    <property type="entry name" value="UNDECAPRENYL-PHOSPHATE 4-DEOXY-4-FORMAMIDO-L-ARABINOSE TRANSFERASE-RELATED"/>
    <property type="match status" value="1"/>
</dbReference>
<evidence type="ECO:0000313" key="7">
    <source>
        <dbReference type="EMBL" id="QCQ20746.1"/>
    </source>
</evidence>
<dbReference type="PANTHER" id="PTHR48090:SF10">
    <property type="entry name" value="GLUCOSYL-3-PHOSPHOGLYCERATE SYNTHASE"/>
    <property type="match status" value="1"/>
</dbReference>
<evidence type="ECO:0000256" key="3">
    <source>
        <dbReference type="ARBA" id="ARBA00022676"/>
    </source>
</evidence>
<dbReference type="InterPro" id="IPR050256">
    <property type="entry name" value="Glycosyltransferase_2"/>
</dbReference>
<reference evidence="7 9" key="1">
    <citation type="submission" date="2019-05" db="EMBL/GenBank/DDBJ databases">
        <title>The Complete Genome Sequence of the n-alkane-degrading Desulfoglaeba alkanexedens ALDC reveals multiple alkylsuccinate synthase gene clusters.</title>
        <authorList>
            <person name="Callaghan A.V."/>
            <person name="Davidova I.A."/>
            <person name="Duncan K.E."/>
            <person name="Morris B."/>
            <person name="McInerney M.J."/>
        </authorList>
    </citation>
    <scope>NUCLEOTIDE SEQUENCE [LARGE SCALE GENOMIC DNA]</scope>
    <source>
        <strain evidence="7 9">ALDC</strain>
    </source>
</reference>
<keyword evidence="3" id="KW-0328">Glycosyltransferase</keyword>
<dbReference type="RefSeq" id="WP_137422716.1">
    <property type="nucleotide sequence ID" value="NZ_CP040098.1"/>
</dbReference>
<keyword evidence="5" id="KW-0460">Magnesium</keyword>
<evidence type="ECO:0000313" key="8">
    <source>
        <dbReference type="EMBL" id="QCQ23371.1"/>
    </source>
</evidence>
<dbReference type="EMBL" id="CP040098">
    <property type="protein sequence ID" value="QCQ20746.1"/>
    <property type="molecule type" value="Genomic_DNA"/>
</dbReference>
<evidence type="ECO:0000256" key="4">
    <source>
        <dbReference type="ARBA" id="ARBA00022679"/>
    </source>
</evidence>
<dbReference type="KEGG" id="dax:FDQ92_00120"/>
<keyword evidence="4 7" id="KW-0808">Transferase</keyword>
<dbReference type="Gene3D" id="3.90.550.10">
    <property type="entry name" value="Spore Coat Polysaccharide Biosynthesis Protein SpsA, Chain A"/>
    <property type="match status" value="1"/>
</dbReference>
<dbReference type="AlphaFoldDB" id="A0A4P8KYZ5"/>
<evidence type="ECO:0000256" key="2">
    <source>
        <dbReference type="ARBA" id="ARBA00006739"/>
    </source>
</evidence>
<evidence type="ECO:0000259" key="6">
    <source>
        <dbReference type="Pfam" id="PF00535"/>
    </source>
</evidence>
<dbReference type="Pfam" id="PF00535">
    <property type="entry name" value="Glycos_transf_2"/>
    <property type="match status" value="1"/>
</dbReference>
<keyword evidence="9" id="KW-1185">Reference proteome</keyword>
<feature type="domain" description="Glycosyltransferase 2-like" evidence="6">
    <location>
        <begin position="18"/>
        <end position="151"/>
    </location>
</feature>
<dbReference type="Proteomes" id="UP000298602">
    <property type="component" value="Chromosome"/>
</dbReference>
<comment type="similarity">
    <text evidence="2">Belongs to the glycosyltransferase 2 family.</text>
</comment>
<dbReference type="GO" id="GO:0016757">
    <property type="term" value="F:glycosyltransferase activity"/>
    <property type="evidence" value="ECO:0007669"/>
    <property type="project" value="UniProtKB-KW"/>
</dbReference>
<reference evidence="7 9" key="2">
    <citation type="submission" date="2019-05" db="EMBL/GenBank/DDBJ databases">
        <authorList>
            <person name="Suflita J.M."/>
            <person name="Marks C.R."/>
        </authorList>
    </citation>
    <scope>NUCLEOTIDE SEQUENCE [LARGE SCALE GENOMIC DNA]</scope>
    <source>
        <strain evidence="7 9">ALDC</strain>
    </source>
</reference>
<name>A0A4P8KYZ5_9BACT</name>
<evidence type="ECO:0000313" key="9">
    <source>
        <dbReference type="Proteomes" id="UP000298602"/>
    </source>
</evidence>
<organism evidence="7 9">
    <name type="scientific">Desulfoglaeba alkanexedens ALDC</name>
    <dbReference type="NCBI Taxonomy" id="980445"/>
    <lineage>
        <taxon>Bacteria</taxon>
        <taxon>Pseudomonadati</taxon>
        <taxon>Thermodesulfobacteriota</taxon>
        <taxon>Syntrophobacteria</taxon>
        <taxon>Syntrophobacterales</taxon>
        <taxon>Syntrophobacteraceae</taxon>
        <taxon>Desulfoglaeba</taxon>
    </lineage>
</organism>
<sequence>MYYEEENPQGITRAELLVAVPSFNEASTIAQTVERLDQGIREFYGDMDAVIVNCDNYSADGTRAAFLSSSTQVPKIYLTTEPGVRGKGANLRMLFHKAKELQAKAVVVFEADITNLAPSWIKCMAEPVLRGAGYVAPIYLRHKYEDTLNTAIVYPLTRCLYGRRVRQMNAGDCAFRGDLVDVFLNPPVWTAAMDQFGIDVCVGTLALTARVPVCQSVIGAPKRHRANDPFAQVTLRFRQTLATIFDLMVAYADFWRIVKWSKPTALFSMDGQDTEVAPQVEINMGRLHARFLQGFEEYQPVWREIFEPAVFNKIQEIRSLELPHFSFPSHTWGLVLFSAALAYRDRDEAERTRVIDSILPLYLGKVVSYANRTERISIQQAEEHVEETCTIFEENKSYLVERWR</sequence>